<proteinExistence type="predicted"/>
<comment type="caution">
    <text evidence="1">The sequence shown here is derived from an EMBL/GenBank/DDBJ whole genome shotgun (WGS) entry which is preliminary data.</text>
</comment>
<accession>A0A3M6FHS2</accession>
<dbReference type="InterPro" id="IPR038086">
    <property type="entry name" value="DUF2789_sf"/>
</dbReference>
<sequence>MEQTTTTINDLFAQLGLDSDDKSIEAFVASRTLPDDVKLIDAEFWTPQQADFLKEQLHEDAEWAMPVDELNVRLHKKPE</sequence>
<organism evidence="1 2">
    <name type="scientific">Pseudomonas caricapapayae</name>
    <dbReference type="NCBI Taxonomy" id="46678"/>
    <lineage>
        <taxon>Bacteria</taxon>
        <taxon>Pseudomonadati</taxon>
        <taxon>Pseudomonadota</taxon>
        <taxon>Gammaproteobacteria</taxon>
        <taxon>Pseudomonadales</taxon>
        <taxon>Pseudomonadaceae</taxon>
        <taxon>Pseudomonas</taxon>
    </lineage>
</organism>
<dbReference type="AlphaFoldDB" id="A0A3M6FHS2"/>
<reference evidence="1 2" key="1">
    <citation type="submission" date="2018-08" db="EMBL/GenBank/DDBJ databases">
        <title>Recombination of ecologically and evolutionarily significant loci maintains genetic cohesion in the Pseudomonas syringae species complex.</title>
        <authorList>
            <person name="Dillon M."/>
            <person name="Thakur S."/>
            <person name="Almeida R.N.D."/>
            <person name="Weir B.S."/>
            <person name="Guttman D.S."/>
        </authorList>
    </citation>
    <scope>NUCLEOTIDE SEQUENCE [LARGE SCALE GENOMIC DNA]</scope>
    <source>
        <strain evidence="1 2">ICMP 7496</strain>
    </source>
</reference>
<evidence type="ECO:0000313" key="2">
    <source>
        <dbReference type="Proteomes" id="UP000269872"/>
    </source>
</evidence>
<dbReference type="EMBL" id="RBUY01000005">
    <property type="protein sequence ID" value="RMV80130.1"/>
    <property type="molecule type" value="Genomic_DNA"/>
</dbReference>
<name>A0A3M6FHS2_9PSED</name>
<evidence type="ECO:0000313" key="1">
    <source>
        <dbReference type="EMBL" id="RMV80130.1"/>
    </source>
</evidence>
<dbReference type="RefSeq" id="WP_122339227.1">
    <property type="nucleotide sequence ID" value="NZ_RBUY01000005.1"/>
</dbReference>
<protein>
    <recommendedName>
        <fullName evidence="3">DUF2789 domain-containing protein</fullName>
    </recommendedName>
</protein>
<gene>
    <name evidence="1" type="ORF">ALP05_03394</name>
</gene>
<dbReference type="InterPro" id="IPR021250">
    <property type="entry name" value="DUF2789"/>
</dbReference>
<dbReference type="Pfam" id="PF10982">
    <property type="entry name" value="DUF2789"/>
    <property type="match status" value="1"/>
</dbReference>
<evidence type="ECO:0008006" key="3">
    <source>
        <dbReference type="Google" id="ProtNLM"/>
    </source>
</evidence>
<dbReference type="Proteomes" id="UP000269872">
    <property type="component" value="Unassembled WGS sequence"/>
</dbReference>
<dbReference type="Gene3D" id="1.10.10.1130">
    <property type="entry name" value="Uncharacterised protein PF10982, DUF2789"/>
    <property type="match status" value="1"/>
</dbReference>